<protein>
    <recommendedName>
        <fullName evidence="4">Amino acid permease</fullName>
    </recommendedName>
</protein>
<reference evidence="2 3" key="1">
    <citation type="journal article" date="2010" name="Int. J. Syst. Evol. Microbiol.">
        <title>Bacillus horneckiae sp. nov., isolated from a spacecraft-assembly clean room.</title>
        <authorList>
            <person name="Vaishampayan P."/>
            <person name="Probst A."/>
            <person name="Krishnamurthi S."/>
            <person name="Ghosh S."/>
            <person name="Osman S."/>
            <person name="McDowall A."/>
            <person name="Ruckmani A."/>
            <person name="Mayilraj S."/>
            <person name="Venkateswaran K."/>
        </authorList>
    </citation>
    <scope>NUCLEOTIDE SEQUENCE [LARGE SCALE GENOMIC DNA]</scope>
    <source>
        <strain evidence="3">1PO1SC</strain>
    </source>
</reference>
<gene>
    <name evidence="2" type="ORF">CWS20_10260</name>
</gene>
<organism evidence="2 3">
    <name type="scientific">Cytobacillus horneckiae</name>
    <dbReference type="NCBI Taxonomy" id="549687"/>
    <lineage>
        <taxon>Bacteria</taxon>
        <taxon>Bacillati</taxon>
        <taxon>Bacillota</taxon>
        <taxon>Bacilli</taxon>
        <taxon>Bacillales</taxon>
        <taxon>Bacillaceae</taxon>
        <taxon>Cytobacillus</taxon>
    </lineage>
</organism>
<feature type="transmembrane region" description="Helical" evidence="1">
    <location>
        <begin position="85"/>
        <end position="103"/>
    </location>
</feature>
<keyword evidence="1" id="KW-0472">Membrane</keyword>
<accession>A0A2N0ZI15</accession>
<feature type="transmembrane region" description="Helical" evidence="1">
    <location>
        <begin position="29"/>
        <end position="50"/>
    </location>
</feature>
<evidence type="ECO:0008006" key="4">
    <source>
        <dbReference type="Google" id="ProtNLM"/>
    </source>
</evidence>
<keyword evidence="1" id="KW-1133">Transmembrane helix</keyword>
<proteinExistence type="predicted"/>
<evidence type="ECO:0000313" key="3">
    <source>
        <dbReference type="Proteomes" id="UP000233343"/>
    </source>
</evidence>
<evidence type="ECO:0000256" key="1">
    <source>
        <dbReference type="SAM" id="Phobius"/>
    </source>
</evidence>
<keyword evidence="1" id="KW-0812">Transmembrane</keyword>
<comment type="caution">
    <text evidence="2">The sequence shown here is derived from an EMBL/GenBank/DDBJ whole genome shotgun (WGS) entry which is preliminary data.</text>
</comment>
<feature type="transmembrane region" description="Helical" evidence="1">
    <location>
        <begin position="62"/>
        <end position="79"/>
    </location>
</feature>
<dbReference type="RefSeq" id="WP_066198611.1">
    <property type="nucleotide sequence ID" value="NZ_JAFDQP010000004.1"/>
</dbReference>
<dbReference type="Proteomes" id="UP000233343">
    <property type="component" value="Unassembled WGS sequence"/>
</dbReference>
<dbReference type="AlphaFoldDB" id="A0A2N0ZI15"/>
<name>A0A2N0ZI15_9BACI</name>
<evidence type="ECO:0000313" key="2">
    <source>
        <dbReference type="EMBL" id="PKG29134.1"/>
    </source>
</evidence>
<keyword evidence="3" id="KW-1185">Reference proteome</keyword>
<sequence>MLKLGKIRKVGNALYDHVTVSWLSMDNHLFLAFISIIVILIGIIGSMAIFTSSYRKNKKQAYFLLVPYLFGFIVLMPNLYRISPFISYVAILVLFIVTGYAIYWGRTKIDRKEEASE</sequence>
<dbReference type="EMBL" id="PISD01000019">
    <property type="protein sequence ID" value="PKG29134.1"/>
    <property type="molecule type" value="Genomic_DNA"/>
</dbReference>